<keyword evidence="3" id="KW-1185">Reference proteome</keyword>
<dbReference type="AlphaFoldDB" id="A0A4C1VZY4"/>
<comment type="caution">
    <text evidence="2">The sequence shown here is derived from an EMBL/GenBank/DDBJ whole genome shotgun (WGS) entry which is preliminary data.</text>
</comment>
<feature type="region of interest" description="Disordered" evidence="1">
    <location>
        <begin position="52"/>
        <end position="77"/>
    </location>
</feature>
<evidence type="ECO:0000313" key="2">
    <source>
        <dbReference type="EMBL" id="GBP44826.1"/>
    </source>
</evidence>
<reference evidence="2 3" key="1">
    <citation type="journal article" date="2019" name="Commun. Biol.">
        <title>The bagworm genome reveals a unique fibroin gene that provides high tensile strength.</title>
        <authorList>
            <person name="Kono N."/>
            <person name="Nakamura H."/>
            <person name="Ohtoshi R."/>
            <person name="Tomita M."/>
            <person name="Numata K."/>
            <person name="Arakawa K."/>
        </authorList>
    </citation>
    <scope>NUCLEOTIDE SEQUENCE [LARGE SCALE GENOMIC DNA]</scope>
</reference>
<gene>
    <name evidence="2" type="ORF">EVAR_75694_1</name>
</gene>
<evidence type="ECO:0000313" key="3">
    <source>
        <dbReference type="Proteomes" id="UP000299102"/>
    </source>
</evidence>
<name>A0A4C1VZY4_EUMVA</name>
<evidence type="ECO:0000256" key="1">
    <source>
        <dbReference type="SAM" id="MobiDB-lite"/>
    </source>
</evidence>
<dbReference type="Proteomes" id="UP000299102">
    <property type="component" value="Unassembled WGS sequence"/>
</dbReference>
<accession>A0A4C1VZY4</accession>
<dbReference type="EMBL" id="BGZK01000459">
    <property type="protein sequence ID" value="GBP44826.1"/>
    <property type="molecule type" value="Genomic_DNA"/>
</dbReference>
<protein>
    <submittedName>
        <fullName evidence="2">Uncharacterized protein</fullName>
    </submittedName>
</protein>
<proteinExistence type="predicted"/>
<organism evidence="2 3">
    <name type="scientific">Eumeta variegata</name>
    <name type="common">Bagworm moth</name>
    <name type="synonym">Eumeta japonica</name>
    <dbReference type="NCBI Taxonomy" id="151549"/>
    <lineage>
        <taxon>Eukaryota</taxon>
        <taxon>Metazoa</taxon>
        <taxon>Ecdysozoa</taxon>
        <taxon>Arthropoda</taxon>
        <taxon>Hexapoda</taxon>
        <taxon>Insecta</taxon>
        <taxon>Pterygota</taxon>
        <taxon>Neoptera</taxon>
        <taxon>Endopterygota</taxon>
        <taxon>Lepidoptera</taxon>
        <taxon>Glossata</taxon>
        <taxon>Ditrysia</taxon>
        <taxon>Tineoidea</taxon>
        <taxon>Psychidae</taxon>
        <taxon>Oiketicinae</taxon>
        <taxon>Eumeta</taxon>
    </lineage>
</organism>
<sequence>MGLRVLRKSQLLKLWKTALESTQGLLLDVRYIRNEHLQSSAWWIMSRRVTQKNTGGSPRRTLPAEGSRAVVFDGGHPPQLRTPRLRVAPFAGVSHRYCGHA</sequence>